<keyword evidence="9" id="KW-0326">Glycosidase</keyword>
<feature type="active site" description="Proton donor" evidence="6">
    <location>
        <position position="158"/>
    </location>
</feature>
<evidence type="ECO:0000256" key="1">
    <source>
        <dbReference type="ARBA" id="ARBA00001913"/>
    </source>
</evidence>
<protein>
    <recommendedName>
        <fullName evidence="9">alpha-1,2-Mannosidase</fullName>
        <ecNumber evidence="9">3.2.1.-</ecNumber>
    </recommendedName>
</protein>
<dbReference type="GO" id="GO:0005975">
    <property type="term" value="P:carbohydrate metabolic process"/>
    <property type="evidence" value="ECO:0007669"/>
    <property type="project" value="InterPro"/>
</dbReference>
<dbReference type="EMBL" id="ML977172">
    <property type="protein sequence ID" value="KAF1983774.1"/>
    <property type="molecule type" value="Genomic_DNA"/>
</dbReference>
<dbReference type="AlphaFoldDB" id="A0A6G1GSJ3"/>
<dbReference type="OrthoDB" id="8118055at2759"/>
<comment type="cofactor">
    <cofactor evidence="1 7">
        <name>Ca(2+)</name>
        <dbReference type="ChEBI" id="CHEBI:29108"/>
    </cofactor>
</comment>
<dbReference type="PANTHER" id="PTHR11742">
    <property type="entry name" value="MANNOSYL-OLIGOSACCHARIDE ALPHA-1,2-MANNOSIDASE-RELATED"/>
    <property type="match status" value="1"/>
</dbReference>
<evidence type="ECO:0000256" key="7">
    <source>
        <dbReference type="PIRSR" id="PIRSR601382-2"/>
    </source>
</evidence>
<evidence type="ECO:0000256" key="5">
    <source>
        <dbReference type="ARBA" id="ARBA00023157"/>
    </source>
</evidence>
<feature type="active site" description="Proton donor" evidence="6">
    <location>
        <position position="410"/>
    </location>
</feature>
<evidence type="ECO:0000256" key="3">
    <source>
        <dbReference type="ARBA" id="ARBA00007658"/>
    </source>
</evidence>
<reference evidence="10" key="1">
    <citation type="journal article" date="2020" name="Stud. Mycol.">
        <title>101 Dothideomycetes genomes: a test case for predicting lifestyles and emergence of pathogens.</title>
        <authorList>
            <person name="Haridas S."/>
            <person name="Albert R."/>
            <person name="Binder M."/>
            <person name="Bloem J."/>
            <person name="Labutti K."/>
            <person name="Salamov A."/>
            <person name="Andreopoulos B."/>
            <person name="Baker S."/>
            <person name="Barry K."/>
            <person name="Bills G."/>
            <person name="Bluhm B."/>
            <person name="Cannon C."/>
            <person name="Castanera R."/>
            <person name="Culley D."/>
            <person name="Daum C."/>
            <person name="Ezra D."/>
            <person name="Gonzalez J."/>
            <person name="Henrissat B."/>
            <person name="Kuo A."/>
            <person name="Liang C."/>
            <person name="Lipzen A."/>
            <person name="Lutzoni F."/>
            <person name="Magnuson J."/>
            <person name="Mondo S."/>
            <person name="Nolan M."/>
            <person name="Ohm R."/>
            <person name="Pangilinan J."/>
            <person name="Park H.-J."/>
            <person name="Ramirez L."/>
            <person name="Alfaro M."/>
            <person name="Sun H."/>
            <person name="Tritt A."/>
            <person name="Yoshinaga Y."/>
            <person name="Zwiers L.-H."/>
            <person name="Turgeon B."/>
            <person name="Goodwin S."/>
            <person name="Spatafora J."/>
            <person name="Crous P."/>
            <person name="Grigoriev I."/>
        </authorList>
    </citation>
    <scope>NUCLEOTIDE SEQUENCE</scope>
    <source>
        <strain evidence="10">CBS 113979</strain>
    </source>
</reference>
<evidence type="ECO:0000256" key="8">
    <source>
        <dbReference type="PIRSR" id="PIRSR601382-3"/>
    </source>
</evidence>
<dbReference type="GO" id="GO:0004571">
    <property type="term" value="F:mannosyl-oligosaccharide 1,2-alpha-mannosidase activity"/>
    <property type="evidence" value="ECO:0007669"/>
    <property type="project" value="InterPro"/>
</dbReference>
<dbReference type="InterPro" id="IPR001382">
    <property type="entry name" value="Glyco_hydro_47"/>
</dbReference>
<feature type="disulfide bond" evidence="8">
    <location>
        <begin position="367"/>
        <end position="396"/>
    </location>
</feature>
<dbReference type="PANTHER" id="PTHR11742:SF89">
    <property type="entry name" value="ALPHA-1,2-MANNOSIDASE"/>
    <property type="match status" value="1"/>
</dbReference>
<dbReference type="Gene3D" id="1.50.10.10">
    <property type="match status" value="1"/>
</dbReference>
<dbReference type="EC" id="3.2.1.-" evidence="9"/>
<dbReference type="InterPro" id="IPR036026">
    <property type="entry name" value="Seven-hairpin_glycosidases"/>
</dbReference>
<organism evidence="10 11">
    <name type="scientific">Aulographum hederae CBS 113979</name>
    <dbReference type="NCBI Taxonomy" id="1176131"/>
    <lineage>
        <taxon>Eukaryota</taxon>
        <taxon>Fungi</taxon>
        <taxon>Dikarya</taxon>
        <taxon>Ascomycota</taxon>
        <taxon>Pezizomycotina</taxon>
        <taxon>Dothideomycetes</taxon>
        <taxon>Pleosporomycetidae</taxon>
        <taxon>Aulographales</taxon>
        <taxon>Aulographaceae</taxon>
    </lineage>
</organism>
<keyword evidence="4 9" id="KW-0378">Hydrolase</keyword>
<accession>A0A6G1GSJ3</accession>
<evidence type="ECO:0000256" key="6">
    <source>
        <dbReference type="PIRSR" id="PIRSR601382-1"/>
    </source>
</evidence>
<dbReference type="FunFam" id="1.50.10.10:FF:000037">
    <property type="entry name" value="alpha-1,2-Mannosidase"/>
    <property type="match status" value="1"/>
</dbReference>
<evidence type="ECO:0000256" key="4">
    <source>
        <dbReference type="ARBA" id="ARBA00022801"/>
    </source>
</evidence>
<dbReference type="PRINTS" id="PR00747">
    <property type="entry name" value="GLYHDRLASE47"/>
</dbReference>
<dbReference type="Proteomes" id="UP000800041">
    <property type="component" value="Unassembled WGS sequence"/>
</dbReference>
<gene>
    <name evidence="10" type="ORF">K402DRAFT_337638</name>
</gene>
<keyword evidence="7" id="KW-0106">Calcium</keyword>
<proteinExistence type="inferred from homology"/>
<evidence type="ECO:0000256" key="2">
    <source>
        <dbReference type="ARBA" id="ARBA00004922"/>
    </source>
</evidence>
<dbReference type="GO" id="GO:0005509">
    <property type="term" value="F:calcium ion binding"/>
    <property type="evidence" value="ECO:0007669"/>
    <property type="project" value="InterPro"/>
</dbReference>
<keyword evidence="11" id="KW-1185">Reference proteome</keyword>
<dbReference type="GO" id="GO:0016020">
    <property type="term" value="C:membrane"/>
    <property type="evidence" value="ECO:0007669"/>
    <property type="project" value="InterPro"/>
</dbReference>
<dbReference type="InterPro" id="IPR012341">
    <property type="entry name" value="6hp_glycosidase-like_sf"/>
</dbReference>
<dbReference type="GO" id="GO:0036503">
    <property type="term" value="P:ERAD pathway"/>
    <property type="evidence" value="ECO:0007669"/>
    <property type="project" value="UniProtKB-ARBA"/>
</dbReference>
<dbReference type="InterPro" id="IPR050749">
    <property type="entry name" value="Glycosyl_Hydrolase_47"/>
</dbReference>
<keyword evidence="5 8" id="KW-1015">Disulfide bond</keyword>
<evidence type="ECO:0000313" key="10">
    <source>
        <dbReference type="EMBL" id="KAF1983774.1"/>
    </source>
</evidence>
<sequence length="572" mass="63884">MNTWSSSSQSWIPGLRKSAVSPLTKAGHFNWASVPVKHKVGKYIPLPSGKPLKLPKIQFEFKEEDPKDKALREERLGEVKKAFSRCYSAYKKHAWLQDELAPVSGTAKNPFGGWAATLVDSLDTLWILDMKDEFHEAVTAVAGIDFSKSSLESINVFETTIRYLGGFIAAYDLSGDRRLLDKALEVGEMLYVAFDTVNRMPITRWNPNSAFSDTPAYASESVLSAEIGSLTLEFTRLSQITKDSKFFDAVQRVSNAFAGQQNTTALPGMFPMVVNGRTLEFGGPGTYTLGAMADSLYEYFPKAYALLGGLEPVYKDLYEQAMDTAIKHNFFRPLTPNNADILISGNVEVGGRNAQPTLKAEGQHLVCFAGGMLALGGRLFQNTTHVELGEKLTRGCVWAYKACPLSIMPETFELLPCADANDCVWNETRWKEAVLRKHSTETTFNLATANKIISEKKLPMGFLTIPDPRYILRPEAIESVFLLYRITGAPDLQHVAWRMFNLINRYTVTDLANSAIENVLVHDNKPKRSDSMESFWMAETLKYFALVFGGTGVLGLDEWVFNTEAHPFRRPR</sequence>
<feature type="active site" evidence="6">
    <location>
        <position position="475"/>
    </location>
</feature>
<feature type="binding site" evidence="7">
    <location>
        <position position="563"/>
    </location>
    <ligand>
        <name>Ca(2+)</name>
        <dbReference type="ChEBI" id="CHEBI:29108"/>
    </ligand>
</feature>
<keyword evidence="7" id="KW-0479">Metal-binding</keyword>
<dbReference type="UniPathway" id="UPA00378"/>
<evidence type="ECO:0000313" key="11">
    <source>
        <dbReference type="Proteomes" id="UP000800041"/>
    </source>
</evidence>
<comment type="similarity">
    <text evidence="3 9">Belongs to the glycosyl hydrolase 47 family.</text>
</comment>
<dbReference type="GO" id="GO:0005783">
    <property type="term" value="C:endoplasmic reticulum"/>
    <property type="evidence" value="ECO:0007669"/>
    <property type="project" value="TreeGrafter"/>
</dbReference>
<dbReference type="Pfam" id="PF01532">
    <property type="entry name" value="Glyco_hydro_47"/>
    <property type="match status" value="1"/>
</dbReference>
<name>A0A6G1GSJ3_9PEZI</name>
<comment type="pathway">
    <text evidence="2">Protein modification; protein glycosylation.</text>
</comment>
<dbReference type="SUPFAM" id="SSF48225">
    <property type="entry name" value="Seven-hairpin glycosidases"/>
    <property type="match status" value="1"/>
</dbReference>
<evidence type="ECO:0000256" key="9">
    <source>
        <dbReference type="RuleBase" id="RU361193"/>
    </source>
</evidence>
<feature type="active site" evidence="6">
    <location>
        <position position="294"/>
    </location>
</feature>